<reference evidence="2" key="1">
    <citation type="submission" date="2021-01" db="EMBL/GenBank/DDBJ databases">
        <title>Adiantum capillus-veneris genome.</title>
        <authorList>
            <person name="Fang Y."/>
            <person name="Liao Q."/>
        </authorList>
    </citation>
    <scope>NUCLEOTIDE SEQUENCE</scope>
    <source>
        <strain evidence="2">H3</strain>
        <tissue evidence="2">Leaf</tissue>
    </source>
</reference>
<dbReference type="AlphaFoldDB" id="A0A9D4UHD6"/>
<protein>
    <submittedName>
        <fullName evidence="2">Uncharacterized protein</fullName>
    </submittedName>
</protein>
<organism evidence="2 3">
    <name type="scientific">Adiantum capillus-veneris</name>
    <name type="common">Maidenhair fern</name>
    <dbReference type="NCBI Taxonomy" id="13818"/>
    <lineage>
        <taxon>Eukaryota</taxon>
        <taxon>Viridiplantae</taxon>
        <taxon>Streptophyta</taxon>
        <taxon>Embryophyta</taxon>
        <taxon>Tracheophyta</taxon>
        <taxon>Polypodiopsida</taxon>
        <taxon>Polypodiidae</taxon>
        <taxon>Polypodiales</taxon>
        <taxon>Pteridineae</taxon>
        <taxon>Pteridaceae</taxon>
        <taxon>Vittarioideae</taxon>
        <taxon>Adiantum</taxon>
    </lineage>
</organism>
<gene>
    <name evidence="2" type="ORF">GOP47_0017879</name>
</gene>
<evidence type="ECO:0000313" key="3">
    <source>
        <dbReference type="Proteomes" id="UP000886520"/>
    </source>
</evidence>
<sequence>MEQLQEASDEGIELFVSIPVYSSDPHFLRAMQQRSKGEDFRSIKRQARSERTIVSVSNQLVHCVNQGSKGQMDGKGGLCGSHVLPEREQSRFTSSPSSSSLSSSSLSSSVSDLFTFDENDMMEFIDERSKPRYRLLTEFY</sequence>
<dbReference type="EMBL" id="JABFUD020000017">
    <property type="protein sequence ID" value="KAI5067351.1"/>
    <property type="molecule type" value="Genomic_DNA"/>
</dbReference>
<evidence type="ECO:0000256" key="1">
    <source>
        <dbReference type="SAM" id="MobiDB-lite"/>
    </source>
</evidence>
<accession>A0A9D4UHD6</accession>
<name>A0A9D4UHD6_ADICA</name>
<dbReference type="Proteomes" id="UP000886520">
    <property type="component" value="Chromosome 17"/>
</dbReference>
<comment type="caution">
    <text evidence="2">The sequence shown here is derived from an EMBL/GenBank/DDBJ whole genome shotgun (WGS) entry which is preliminary data.</text>
</comment>
<feature type="region of interest" description="Disordered" evidence="1">
    <location>
        <begin position="67"/>
        <end position="109"/>
    </location>
</feature>
<feature type="compositionally biased region" description="Low complexity" evidence="1">
    <location>
        <begin position="94"/>
        <end position="109"/>
    </location>
</feature>
<dbReference type="OrthoDB" id="10405723at2759"/>
<evidence type="ECO:0000313" key="2">
    <source>
        <dbReference type="EMBL" id="KAI5067351.1"/>
    </source>
</evidence>
<keyword evidence="3" id="KW-1185">Reference proteome</keyword>
<proteinExistence type="predicted"/>